<dbReference type="GO" id="GO:0003723">
    <property type="term" value="F:RNA binding"/>
    <property type="evidence" value="ECO:0007669"/>
    <property type="project" value="InterPro"/>
</dbReference>
<dbReference type="GO" id="GO:1990481">
    <property type="term" value="P:mRNA pseudouridine synthesis"/>
    <property type="evidence" value="ECO:0007669"/>
    <property type="project" value="TreeGrafter"/>
</dbReference>
<sequence length="229" mass="25568">MIINSENTVQEGQVILIDKPLNWTSFDVVKKLKYTLKAKKIGHAGTLDPLATGLLILCTGKKTKSIESYQAQLKEYTGTITLGATTPSYDLETDPEDFKDYDHINEEACEEVAKSFLGVIQQTPPIFSAVKKEGKRAYELARAGKEVKLKSKEIEILAFDITRFELPEVDFRISCSKGTYIRSIANDFGEKLQVGGYLSSLRRTKIGDFDVNDASDLAQFVEANKVERT</sequence>
<accession>A0A937A813</accession>
<dbReference type="RefSeq" id="WP_201920119.1">
    <property type="nucleotide sequence ID" value="NZ_JAERQG010000002.1"/>
</dbReference>
<feature type="domain" description="tRNA pseudouridylate synthase B C-terminal" evidence="7">
    <location>
        <begin position="182"/>
        <end position="224"/>
    </location>
</feature>
<keyword evidence="9" id="KW-1185">Reference proteome</keyword>
<dbReference type="NCBIfam" id="TIGR00431">
    <property type="entry name" value="TruB"/>
    <property type="match status" value="1"/>
</dbReference>
<dbReference type="EC" id="5.4.99.25" evidence="5"/>
<keyword evidence="3 5" id="KW-0819">tRNA processing</keyword>
<dbReference type="GO" id="GO:0031119">
    <property type="term" value="P:tRNA pseudouridine synthesis"/>
    <property type="evidence" value="ECO:0007669"/>
    <property type="project" value="UniProtKB-UniRule"/>
</dbReference>
<comment type="caution">
    <text evidence="8">The sequence shown here is derived from an EMBL/GenBank/DDBJ whole genome shotgun (WGS) entry which is preliminary data.</text>
</comment>
<evidence type="ECO:0000256" key="5">
    <source>
        <dbReference type="HAMAP-Rule" id="MF_01080"/>
    </source>
</evidence>
<gene>
    <name evidence="5 8" type="primary">truB</name>
    <name evidence="8" type="ORF">JKP34_09360</name>
</gene>
<evidence type="ECO:0000256" key="3">
    <source>
        <dbReference type="ARBA" id="ARBA00022694"/>
    </source>
</evidence>
<dbReference type="EMBL" id="JAERQG010000002">
    <property type="protein sequence ID" value="MBL0765457.1"/>
    <property type="molecule type" value="Genomic_DNA"/>
</dbReference>
<evidence type="ECO:0000259" key="6">
    <source>
        <dbReference type="Pfam" id="PF01509"/>
    </source>
</evidence>
<dbReference type="InterPro" id="IPR014780">
    <property type="entry name" value="tRNA_psdUridine_synth_TruB"/>
</dbReference>
<dbReference type="Pfam" id="PF16198">
    <property type="entry name" value="TruB_C_2"/>
    <property type="match status" value="1"/>
</dbReference>
<dbReference type="HAMAP" id="MF_01080">
    <property type="entry name" value="TruB_bact"/>
    <property type="match status" value="1"/>
</dbReference>
<keyword evidence="4 5" id="KW-0413">Isomerase</keyword>
<comment type="similarity">
    <text evidence="2 5">Belongs to the pseudouridine synthase TruB family. Type 1 subfamily.</text>
</comment>
<organism evidence="8 9">
    <name type="scientific">Marivirga atlantica</name>
    <dbReference type="NCBI Taxonomy" id="1548457"/>
    <lineage>
        <taxon>Bacteria</taxon>
        <taxon>Pseudomonadati</taxon>
        <taxon>Bacteroidota</taxon>
        <taxon>Cytophagia</taxon>
        <taxon>Cytophagales</taxon>
        <taxon>Marivirgaceae</taxon>
        <taxon>Marivirga</taxon>
    </lineage>
</organism>
<name>A0A937A813_9BACT</name>
<dbReference type="SUPFAM" id="SSF55120">
    <property type="entry name" value="Pseudouridine synthase"/>
    <property type="match status" value="1"/>
</dbReference>
<evidence type="ECO:0000259" key="7">
    <source>
        <dbReference type="Pfam" id="PF16198"/>
    </source>
</evidence>
<dbReference type="CDD" id="cd02573">
    <property type="entry name" value="PseudoU_synth_EcTruB"/>
    <property type="match status" value="1"/>
</dbReference>
<evidence type="ECO:0000256" key="4">
    <source>
        <dbReference type="ARBA" id="ARBA00023235"/>
    </source>
</evidence>
<dbReference type="Pfam" id="PF01509">
    <property type="entry name" value="TruB_N"/>
    <property type="match status" value="1"/>
</dbReference>
<dbReference type="PANTHER" id="PTHR13767">
    <property type="entry name" value="TRNA-PSEUDOURIDINE SYNTHASE"/>
    <property type="match status" value="1"/>
</dbReference>
<dbReference type="GO" id="GO:0160148">
    <property type="term" value="F:tRNA pseudouridine(55) synthase activity"/>
    <property type="evidence" value="ECO:0007669"/>
    <property type="project" value="UniProtKB-EC"/>
</dbReference>
<dbReference type="PANTHER" id="PTHR13767:SF2">
    <property type="entry name" value="PSEUDOURIDYLATE SYNTHASE TRUB1"/>
    <property type="match status" value="1"/>
</dbReference>
<feature type="domain" description="Pseudouridine synthase II N-terminal" evidence="6">
    <location>
        <begin position="34"/>
        <end position="181"/>
    </location>
</feature>
<dbReference type="AlphaFoldDB" id="A0A937A813"/>
<feature type="active site" description="Nucleophile" evidence="5">
    <location>
        <position position="48"/>
    </location>
</feature>
<comment type="function">
    <text evidence="5">Responsible for synthesis of pseudouridine from uracil-55 in the psi GC loop of transfer RNAs.</text>
</comment>
<dbReference type="InterPro" id="IPR002501">
    <property type="entry name" value="PsdUridine_synth_N"/>
</dbReference>
<dbReference type="InterPro" id="IPR032819">
    <property type="entry name" value="TruB_C"/>
</dbReference>
<evidence type="ECO:0000256" key="2">
    <source>
        <dbReference type="ARBA" id="ARBA00005642"/>
    </source>
</evidence>
<reference evidence="8" key="1">
    <citation type="submission" date="2021-01" db="EMBL/GenBank/DDBJ databases">
        <title>Marivirga sp. nov., isolated from intertidal surface sediments.</title>
        <authorList>
            <person name="Zhang M."/>
        </authorList>
    </citation>
    <scope>NUCLEOTIDE SEQUENCE</scope>
    <source>
        <strain evidence="8">SM1354</strain>
    </source>
</reference>
<evidence type="ECO:0000313" key="9">
    <source>
        <dbReference type="Proteomes" id="UP000642920"/>
    </source>
</evidence>
<dbReference type="Gene3D" id="3.30.2350.10">
    <property type="entry name" value="Pseudouridine synthase"/>
    <property type="match status" value="1"/>
</dbReference>
<dbReference type="InterPro" id="IPR020103">
    <property type="entry name" value="PsdUridine_synth_cat_dom_sf"/>
</dbReference>
<comment type="catalytic activity">
    <reaction evidence="1 5">
        <text>uridine(55) in tRNA = pseudouridine(55) in tRNA</text>
        <dbReference type="Rhea" id="RHEA:42532"/>
        <dbReference type="Rhea" id="RHEA-COMP:10101"/>
        <dbReference type="Rhea" id="RHEA-COMP:10102"/>
        <dbReference type="ChEBI" id="CHEBI:65314"/>
        <dbReference type="ChEBI" id="CHEBI:65315"/>
        <dbReference type="EC" id="5.4.99.25"/>
    </reaction>
</comment>
<dbReference type="Proteomes" id="UP000642920">
    <property type="component" value="Unassembled WGS sequence"/>
</dbReference>
<evidence type="ECO:0000256" key="1">
    <source>
        <dbReference type="ARBA" id="ARBA00000385"/>
    </source>
</evidence>
<evidence type="ECO:0000313" key="8">
    <source>
        <dbReference type="EMBL" id="MBL0765457.1"/>
    </source>
</evidence>
<protein>
    <recommendedName>
        <fullName evidence="5">tRNA pseudouridine synthase B</fullName>
        <ecNumber evidence="5">5.4.99.25</ecNumber>
    </recommendedName>
    <alternativeName>
        <fullName evidence="5">tRNA pseudouridine(55) synthase</fullName>
        <shortName evidence="5">Psi55 synthase</shortName>
    </alternativeName>
    <alternativeName>
        <fullName evidence="5">tRNA pseudouridylate synthase</fullName>
    </alternativeName>
    <alternativeName>
        <fullName evidence="5">tRNA-uridine isomerase</fullName>
    </alternativeName>
</protein>
<proteinExistence type="inferred from homology"/>